<dbReference type="AlphaFoldDB" id="A0A8H6IXP9"/>
<organism evidence="1 2">
    <name type="scientific">Colletotrichum musicola</name>
    <dbReference type="NCBI Taxonomy" id="2175873"/>
    <lineage>
        <taxon>Eukaryota</taxon>
        <taxon>Fungi</taxon>
        <taxon>Dikarya</taxon>
        <taxon>Ascomycota</taxon>
        <taxon>Pezizomycotina</taxon>
        <taxon>Sordariomycetes</taxon>
        <taxon>Hypocreomycetidae</taxon>
        <taxon>Glomerellales</taxon>
        <taxon>Glomerellaceae</taxon>
        <taxon>Colletotrichum</taxon>
        <taxon>Colletotrichum orchidearum species complex</taxon>
    </lineage>
</organism>
<evidence type="ECO:0000313" key="1">
    <source>
        <dbReference type="EMBL" id="KAF6802376.1"/>
    </source>
</evidence>
<dbReference type="Proteomes" id="UP000639643">
    <property type="component" value="Unassembled WGS sequence"/>
</dbReference>
<protein>
    <submittedName>
        <fullName evidence="1">Uncharacterized protein</fullName>
    </submittedName>
</protein>
<gene>
    <name evidence="1" type="ORF">CMUS01_15367</name>
</gene>
<dbReference type="EMBL" id="WIGM01001273">
    <property type="protein sequence ID" value="KAF6802376.1"/>
    <property type="molecule type" value="Genomic_DNA"/>
</dbReference>
<comment type="caution">
    <text evidence="1">The sequence shown here is derived from an EMBL/GenBank/DDBJ whole genome shotgun (WGS) entry which is preliminary data.</text>
</comment>
<sequence>MVKCSALVELSERLLGERIGRCFLGHYGSPVRADLLYRNGPACVAADAAATATAALVEPAPELLEEEVLSLRDLEVADDLLGKRSNGGLTRKGALP</sequence>
<name>A0A8H6IXP9_9PEZI</name>
<keyword evidence="2" id="KW-1185">Reference proteome</keyword>
<evidence type="ECO:0000313" key="2">
    <source>
        <dbReference type="Proteomes" id="UP000639643"/>
    </source>
</evidence>
<reference evidence="1" key="1">
    <citation type="journal article" date="2020" name="Phytopathology">
        <title>Genome Sequence Resources of Colletotrichum truncatum, C. plurivorum, C. musicola, and C. sojae: Four Species Pathogenic to Soybean (Glycine max).</title>
        <authorList>
            <person name="Rogerio F."/>
            <person name="Boufleur T.R."/>
            <person name="Ciampi-Guillardi M."/>
            <person name="Sukno S.A."/>
            <person name="Thon M.R."/>
            <person name="Massola Junior N.S."/>
            <person name="Baroncelli R."/>
        </authorList>
    </citation>
    <scope>NUCLEOTIDE SEQUENCE</scope>
    <source>
        <strain evidence="1">LFN0074</strain>
    </source>
</reference>
<accession>A0A8H6IXP9</accession>
<proteinExistence type="predicted"/>